<evidence type="ECO:0000313" key="3">
    <source>
        <dbReference type="EMBL" id="MBS2966424.1"/>
    </source>
</evidence>
<keyword evidence="4" id="KW-1185">Reference proteome</keyword>
<dbReference type="InterPro" id="IPR024344">
    <property type="entry name" value="MDMPI_metal-binding"/>
</dbReference>
<dbReference type="NCBIfam" id="TIGR03083">
    <property type="entry name" value="maleylpyruvate isomerase family mycothiol-dependent enzyme"/>
    <property type="match status" value="1"/>
</dbReference>
<dbReference type="InterPro" id="IPR036527">
    <property type="entry name" value="SCP2_sterol-bd_dom_sf"/>
</dbReference>
<dbReference type="AlphaFoldDB" id="A0A8J7WWK4"/>
<dbReference type="Pfam" id="PF11716">
    <property type="entry name" value="MDMPI_N"/>
    <property type="match status" value="1"/>
</dbReference>
<dbReference type="InterPro" id="IPR017517">
    <property type="entry name" value="Maleyloyr_isom"/>
</dbReference>
<comment type="caution">
    <text evidence="3">The sequence shown here is derived from an EMBL/GenBank/DDBJ whole genome shotgun (WGS) entry which is preliminary data.</text>
</comment>
<feature type="domain" description="MDMPI C-terminal" evidence="1">
    <location>
        <begin position="163"/>
        <end position="249"/>
    </location>
</feature>
<dbReference type="Pfam" id="PF07398">
    <property type="entry name" value="MDMPI_C"/>
    <property type="match status" value="1"/>
</dbReference>
<feature type="domain" description="Mycothiol-dependent maleylpyruvate isomerase metal-binding" evidence="2">
    <location>
        <begin position="20"/>
        <end position="155"/>
    </location>
</feature>
<proteinExistence type="predicted"/>
<dbReference type="SUPFAM" id="SSF109854">
    <property type="entry name" value="DinB/YfiT-like putative metalloenzymes"/>
    <property type="match status" value="1"/>
</dbReference>
<dbReference type="GO" id="GO:0016853">
    <property type="term" value="F:isomerase activity"/>
    <property type="evidence" value="ECO:0007669"/>
    <property type="project" value="UniProtKB-KW"/>
</dbReference>
<dbReference type="EMBL" id="JAGSXH010000149">
    <property type="protein sequence ID" value="MBS2966424.1"/>
    <property type="molecule type" value="Genomic_DNA"/>
</dbReference>
<sequence>MTIDPRSPAYDPTALLAAVADATAQLLGSAERLDDQAVREPSALPDWTRGHVLTHVARNADGLSRLLTWAVTGERHDAYASREARDAQIEAGASRTAAELVADVREAGERFAEAASRLTPQQWSAKIERPSGGPQPAAKVPWWRLEEVLVHHVDLDMGFSPAHWPADFTGPELEMVAERFADPAYPTHVPTPFRVYAEDTARAVGVGCDPAEKDHLLVRGPQPALVAWLIGRSSGDGLAVEPFDALPTLPIWN</sequence>
<dbReference type="SUPFAM" id="SSF55718">
    <property type="entry name" value="SCP-like"/>
    <property type="match status" value="1"/>
</dbReference>
<evidence type="ECO:0000259" key="2">
    <source>
        <dbReference type="Pfam" id="PF11716"/>
    </source>
</evidence>
<dbReference type="Proteomes" id="UP000677913">
    <property type="component" value="Unassembled WGS sequence"/>
</dbReference>
<dbReference type="InterPro" id="IPR034660">
    <property type="entry name" value="DinB/YfiT-like"/>
</dbReference>
<dbReference type="Gene3D" id="1.20.120.450">
    <property type="entry name" value="dinb family like domain"/>
    <property type="match status" value="1"/>
</dbReference>
<protein>
    <submittedName>
        <fullName evidence="3">Maleylpyruvate isomerase N-terminal domain-containing protein</fullName>
    </submittedName>
</protein>
<name>A0A8J7WWK4_9ACTN</name>
<keyword evidence="3" id="KW-0413">Isomerase</keyword>
<dbReference type="RefSeq" id="WP_211471481.1">
    <property type="nucleotide sequence ID" value="NZ_JAGSXH010000149.1"/>
</dbReference>
<organism evidence="3 4">
    <name type="scientific">Actinocrinis puniceicyclus</name>
    <dbReference type="NCBI Taxonomy" id="977794"/>
    <lineage>
        <taxon>Bacteria</taxon>
        <taxon>Bacillati</taxon>
        <taxon>Actinomycetota</taxon>
        <taxon>Actinomycetes</taxon>
        <taxon>Catenulisporales</taxon>
        <taxon>Actinospicaceae</taxon>
        <taxon>Actinocrinis</taxon>
    </lineage>
</organism>
<accession>A0A8J7WWK4</accession>
<evidence type="ECO:0000313" key="4">
    <source>
        <dbReference type="Proteomes" id="UP000677913"/>
    </source>
</evidence>
<evidence type="ECO:0000259" key="1">
    <source>
        <dbReference type="Pfam" id="PF07398"/>
    </source>
</evidence>
<dbReference type="InterPro" id="IPR010872">
    <property type="entry name" value="MDMPI_C-term_domain"/>
</dbReference>
<gene>
    <name evidence="3" type="ORF">KGA66_25505</name>
</gene>
<dbReference type="GO" id="GO:0046872">
    <property type="term" value="F:metal ion binding"/>
    <property type="evidence" value="ECO:0007669"/>
    <property type="project" value="InterPro"/>
</dbReference>
<reference evidence="3" key="1">
    <citation type="submission" date="2021-04" db="EMBL/GenBank/DDBJ databases">
        <title>Genome based classification of Actinospica acidithermotolerans sp. nov., an actinobacterium isolated from an Indonesian hot spring.</title>
        <authorList>
            <person name="Kusuma A.B."/>
            <person name="Putra K.E."/>
            <person name="Nafisah S."/>
            <person name="Loh J."/>
            <person name="Nouioui I."/>
            <person name="Goodfellow M."/>
        </authorList>
    </citation>
    <scope>NUCLEOTIDE SEQUENCE</scope>
    <source>
        <strain evidence="3">DSM 45618</strain>
    </source>
</reference>